<evidence type="ECO:0000256" key="2">
    <source>
        <dbReference type="ARBA" id="ARBA00002790"/>
    </source>
</evidence>
<feature type="binding site" evidence="14">
    <location>
        <position position="170"/>
    </location>
    <ligand>
        <name>FMN</name>
        <dbReference type="ChEBI" id="CHEBI:58210"/>
    </ligand>
</feature>
<dbReference type="GO" id="GO:0017150">
    <property type="term" value="F:tRNA dihydrouridine synthase activity"/>
    <property type="evidence" value="ECO:0007669"/>
    <property type="project" value="InterPro"/>
</dbReference>
<evidence type="ECO:0000256" key="14">
    <source>
        <dbReference type="PIRSR" id="PIRSR006621-2"/>
    </source>
</evidence>
<comment type="similarity">
    <text evidence="12">Belongs to the dus family.</text>
</comment>
<feature type="active site" description="Proton donor" evidence="13">
    <location>
        <position position="101"/>
    </location>
</feature>
<dbReference type="Gene3D" id="1.10.1200.80">
    <property type="entry name" value="Putative flavin oxidoreducatase, domain 2"/>
    <property type="match status" value="1"/>
</dbReference>
<keyword evidence="9 12" id="KW-0560">Oxidoreductase</keyword>
<organism evidence="16 17">
    <name type="scientific">Prolixibacter denitrificans</name>
    <dbReference type="NCBI Taxonomy" id="1541063"/>
    <lineage>
        <taxon>Bacteria</taxon>
        <taxon>Pseudomonadati</taxon>
        <taxon>Bacteroidota</taxon>
        <taxon>Bacteroidia</taxon>
        <taxon>Marinilabiliales</taxon>
        <taxon>Prolixibacteraceae</taxon>
        <taxon>Prolixibacter</taxon>
    </lineage>
</organism>
<feature type="domain" description="DUS-like FMN-binding" evidence="15">
    <location>
        <begin position="15"/>
        <end position="318"/>
    </location>
</feature>
<dbReference type="SUPFAM" id="SSF51395">
    <property type="entry name" value="FMN-linked oxidoreductases"/>
    <property type="match status" value="1"/>
</dbReference>
<proteinExistence type="inferred from homology"/>
<feature type="binding site" evidence="14">
    <location>
        <position position="71"/>
    </location>
    <ligand>
        <name>FMN</name>
        <dbReference type="ChEBI" id="CHEBI:58210"/>
    </ligand>
</feature>
<evidence type="ECO:0000313" key="16">
    <source>
        <dbReference type="EMBL" id="PSK84340.1"/>
    </source>
</evidence>
<dbReference type="InterPro" id="IPR001269">
    <property type="entry name" value="DUS_fam"/>
</dbReference>
<evidence type="ECO:0000256" key="3">
    <source>
        <dbReference type="ARBA" id="ARBA00022555"/>
    </source>
</evidence>
<feature type="binding site" evidence="14">
    <location>
        <begin position="227"/>
        <end position="228"/>
    </location>
    <ligand>
        <name>FMN</name>
        <dbReference type="ChEBI" id="CHEBI:58210"/>
    </ligand>
</feature>
<evidence type="ECO:0000256" key="12">
    <source>
        <dbReference type="PIRNR" id="PIRNR006621"/>
    </source>
</evidence>
<keyword evidence="14" id="KW-0547">Nucleotide-binding</keyword>
<sequence>MKIGELELGEMPLFLSPMEDVTYKSFRYICKKYGADVMSTEFISSEALIRDVNKTKRKMTLFEFDRPIAIQIYGANIDSMVEAAKVAETFQPNYIDINFGCPMKKIAGKGAGSGLLRDIPKMIEMASQIVKAVNLPVTAKTRVGWDDNDKPIVEVSERLQDVGIQMLALHGRTRQQLYTGEADWEMIGKVKSNPRFKIPLVGNGDINGPEKAKEARDISGVDGMMIGRGAIGRPWIFREIKHYFQTGEMLPPPTVPEIVEVIKEQMEQSLSWKEYEKQAIWEMRRHFARYFPGVPDFRELRIALLRAEEHTHVLEILDRIVDKYRDTRVDYTNMSLK</sequence>
<comment type="catalytic activity">
    <reaction evidence="11">
        <text>a 5,6-dihydrouridine in tRNA + NAD(+) = a uridine in tRNA + NADH + H(+)</text>
        <dbReference type="Rhea" id="RHEA:54452"/>
        <dbReference type="Rhea" id="RHEA-COMP:13339"/>
        <dbReference type="Rhea" id="RHEA-COMP:13887"/>
        <dbReference type="ChEBI" id="CHEBI:15378"/>
        <dbReference type="ChEBI" id="CHEBI:57540"/>
        <dbReference type="ChEBI" id="CHEBI:57945"/>
        <dbReference type="ChEBI" id="CHEBI:65315"/>
        <dbReference type="ChEBI" id="CHEBI:74443"/>
    </reaction>
</comment>
<evidence type="ECO:0000313" key="17">
    <source>
        <dbReference type="Proteomes" id="UP000240621"/>
    </source>
</evidence>
<dbReference type="PROSITE" id="PS01136">
    <property type="entry name" value="UPF0034"/>
    <property type="match status" value="1"/>
</dbReference>
<dbReference type="RefSeq" id="WP_106540945.1">
    <property type="nucleotide sequence ID" value="NZ_BLAU01000001.1"/>
</dbReference>
<evidence type="ECO:0000259" key="15">
    <source>
        <dbReference type="Pfam" id="PF01207"/>
    </source>
</evidence>
<comment type="function">
    <text evidence="2 12">Catalyzes the synthesis of 5,6-dihydrouridine (D), a modified base found in the D-loop of most tRNAs, via the reduction of the C5-C6 double bond in target uridines.</text>
</comment>
<evidence type="ECO:0000256" key="8">
    <source>
        <dbReference type="ARBA" id="ARBA00022884"/>
    </source>
</evidence>
<keyword evidence="6 12" id="KW-0819">tRNA processing</keyword>
<dbReference type="InterPro" id="IPR004652">
    <property type="entry name" value="DusB-like"/>
</dbReference>
<dbReference type="Gene3D" id="3.20.20.70">
    <property type="entry name" value="Aldolase class I"/>
    <property type="match status" value="1"/>
</dbReference>
<feature type="binding site" evidence="14">
    <location>
        <position position="140"/>
    </location>
    <ligand>
        <name>FMN</name>
        <dbReference type="ChEBI" id="CHEBI:58210"/>
    </ligand>
</feature>
<evidence type="ECO:0000256" key="13">
    <source>
        <dbReference type="PIRSR" id="PIRSR006621-1"/>
    </source>
</evidence>
<name>A0A2P8CH85_9BACT</name>
<dbReference type="GO" id="GO:0000049">
    <property type="term" value="F:tRNA binding"/>
    <property type="evidence" value="ECO:0007669"/>
    <property type="project" value="UniProtKB-KW"/>
</dbReference>
<keyword evidence="7" id="KW-0521">NADP</keyword>
<evidence type="ECO:0000256" key="7">
    <source>
        <dbReference type="ARBA" id="ARBA00022857"/>
    </source>
</evidence>
<evidence type="ECO:0000256" key="9">
    <source>
        <dbReference type="ARBA" id="ARBA00023002"/>
    </source>
</evidence>
<comment type="caution">
    <text evidence="16">The sequence shown here is derived from an EMBL/GenBank/DDBJ whole genome shotgun (WGS) entry which is preliminary data.</text>
</comment>
<accession>A0A2P8CH85</accession>
<dbReference type="PANTHER" id="PTHR45846:SF1">
    <property type="entry name" value="TRNA-DIHYDROURIDINE(47) SYNTHASE [NAD(P)(+)]-LIKE"/>
    <property type="match status" value="1"/>
</dbReference>
<evidence type="ECO:0000256" key="4">
    <source>
        <dbReference type="ARBA" id="ARBA00022630"/>
    </source>
</evidence>
<keyword evidence="8" id="KW-0694">RNA-binding</keyword>
<dbReference type="InterPro" id="IPR013785">
    <property type="entry name" value="Aldolase_TIM"/>
</dbReference>
<dbReference type="InterPro" id="IPR035587">
    <property type="entry name" value="DUS-like_FMN-bd"/>
</dbReference>
<evidence type="ECO:0000256" key="11">
    <source>
        <dbReference type="ARBA" id="ARBA00048802"/>
    </source>
</evidence>
<dbReference type="NCBIfam" id="TIGR00737">
    <property type="entry name" value="nifR3_yhdG"/>
    <property type="match status" value="1"/>
</dbReference>
<reference evidence="16 17" key="1">
    <citation type="submission" date="2018-03" db="EMBL/GenBank/DDBJ databases">
        <title>Genomic Encyclopedia of Archaeal and Bacterial Type Strains, Phase II (KMG-II): from individual species to whole genera.</title>
        <authorList>
            <person name="Goeker M."/>
        </authorList>
    </citation>
    <scope>NUCLEOTIDE SEQUENCE [LARGE SCALE GENOMIC DNA]</scope>
    <source>
        <strain evidence="16 17">DSM 27267</strain>
    </source>
</reference>
<dbReference type="InterPro" id="IPR018517">
    <property type="entry name" value="tRNA_hU_synthase_CS"/>
</dbReference>
<evidence type="ECO:0000256" key="6">
    <source>
        <dbReference type="ARBA" id="ARBA00022694"/>
    </source>
</evidence>
<gene>
    <name evidence="16" type="ORF">CLV93_102126</name>
</gene>
<dbReference type="EMBL" id="PYGC01000002">
    <property type="protein sequence ID" value="PSK84340.1"/>
    <property type="molecule type" value="Genomic_DNA"/>
</dbReference>
<dbReference type="Pfam" id="PF01207">
    <property type="entry name" value="Dus"/>
    <property type="match status" value="1"/>
</dbReference>
<dbReference type="PIRSF" id="PIRSF006621">
    <property type="entry name" value="Dus"/>
    <property type="match status" value="1"/>
</dbReference>
<protein>
    <recommendedName>
        <fullName evidence="12">tRNA-dihydrouridine synthase</fullName>
        <ecNumber evidence="12">1.3.1.-</ecNumber>
    </recommendedName>
</protein>
<evidence type="ECO:0000256" key="5">
    <source>
        <dbReference type="ARBA" id="ARBA00022643"/>
    </source>
</evidence>
<keyword evidence="5 12" id="KW-0288">FMN</keyword>
<dbReference type="InterPro" id="IPR024036">
    <property type="entry name" value="tRNA-dHydroUridine_Synthase_C"/>
</dbReference>
<evidence type="ECO:0000256" key="1">
    <source>
        <dbReference type="ARBA" id="ARBA00001917"/>
    </source>
</evidence>
<dbReference type="CDD" id="cd02801">
    <property type="entry name" value="DUS_like_FMN"/>
    <property type="match status" value="1"/>
</dbReference>
<dbReference type="EC" id="1.3.1.-" evidence="12"/>
<keyword evidence="4 12" id="KW-0285">Flavoprotein</keyword>
<dbReference type="Proteomes" id="UP000240621">
    <property type="component" value="Unassembled WGS sequence"/>
</dbReference>
<dbReference type="OrthoDB" id="9764501at2"/>
<keyword evidence="3" id="KW-0820">tRNA-binding</keyword>
<comment type="catalytic activity">
    <reaction evidence="10">
        <text>a 5,6-dihydrouridine in tRNA + NADP(+) = a uridine in tRNA + NADPH + H(+)</text>
        <dbReference type="Rhea" id="RHEA:23624"/>
        <dbReference type="Rhea" id="RHEA-COMP:13339"/>
        <dbReference type="Rhea" id="RHEA-COMP:13887"/>
        <dbReference type="ChEBI" id="CHEBI:15378"/>
        <dbReference type="ChEBI" id="CHEBI:57783"/>
        <dbReference type="ChEBI" id="CHEBI:58349"/>
        <dbReference type="ChEBI" id="CHEBI:65315"/>
        <dbReference type="ChEBI" id="CHEBI:74443"/>
    </reaction>
</comment>
<dbReference type="AlphaFoldDB" id="A0A2P8CH85"/>
<dbReference type="PANTHER" id="PTHR45846">
    <property type="entry name" value="TRNA-DIHYDROURIDINE(47) SYNTHASE [NAD(P)(+)]-LIKE"/>
    <property type="match status" value="1"/>
</dbReference>
<evidence type="ECO:0000256" key="10">
    <source>
        <dbReference type="ARBA" id="ARBA00048205"/>
    </source>
</evidence>
<comment type="cofactor">
    <cofactor evidence="1 12 14">
        <name>FMN</name>
        <dbReference type="ChEBI" id="CHEBI:58210"/>
    </cofactor>
</comment>
<dbReference type="GO" id="GO:0050660">
    <property type="term" value="F:flavin adenine dinucleotide binding"/>
    <property type="evidence" value="ECO:0007669"/>
    <property type="project" value="InterPro"/>
</dbReference>